<dbReference type="RefSeq" id="WP_316663458.1">
    <property type="nucleotide sequence ID" value="NZ_CATZBU010000001.1"/>
</dbReference>
<gene>
    <name evidence="3" type="primary">epsL</name>
    <name evidence="3" type="ORF">LMG19083_00092</name>
</gene>
<dbReference type="EC" id="2.-.-.-" evidence="3"/>
<keyword evidence="4" id="KW-1185">Reference proteome</keyword>
<dbReference type="InterPro" id="IPR003362">
    <property type="entry name" value="Bact_transf"/>
</dbReference>
<organism evidence="3 4">
    <name type="scientific">Ralstonia psammae</name>
    <dbReference type="NCBI Taxonomy" id="3058598"/>
    <lineage>
        <taxon>Bacteria</taxon>
        <taxon>Pseudomonadati</taxon>
        <taxon>Pseudomonadota</taxon>
        <taxon>Betaproteobacteria</taxon>
        <taxon>Burkholderiales</taxon>
        <taxon>Burkholderiaceae</taxon>
        <taxon>Ralstonia</taxon>
    </lineage>
</organism>
<name>A0ABN9ICX0_9RALS</name>
<sequence>MKRFFDFLLATLALVMLSIPFLLLVWAIRRKLGSPVFFRQRRPGLHGEPFEMVKFRTMTDARGTDGQLLPDVERLTPFGRFLRSTSLDELPELWNVVKGDMSLVGPRPLLMEYLPLYSAEQARRHEVRPGVTGWAQVNGRNALSWADKFRLDVWYVDNHSLWLDIKILWLTVRKVLVREGISADGEATMSKFTGNKP</sequence>
<protein>
    <submittedName>
        <fullName evidence="3">Sugar transferase EpsL</fullName>
        <ecNumber evidence="3">2.-.-.-</ecNumber>
    </submittedName>
</protein>
<dbReference type="PANTHER" id="PTHR30576:SF8">
    <property type="entry name" value="UNDECAPRENYL-PHOSPHATE GALACTOSE PHOSPHOTRANSFERASE"/>
    <property type="match status" value="1"/>
</dbReference>
<dbReference type="Pfam" id="PF02397">
    <property type="entry name" value="Bac_transf"/>
    <property type="match status" value="1"/>
</dbReference>
<evidence type="ECO:0000256" key="1">
    <source>
        <dbReference type="ARBA" id="ARBA00006464"/>
    </source>
</evidence>
<dbReference type="EMBL" id="CATZBU010000001">
    <property type="protein sequence ID" value="CAJ0775914.1"/>
    <property type="molecule type" value="Genomic_DNA"/>
</dbReference>
<keyword evidence="3" id="KW-0808">Transferase</keyword>
<dbReference type="PANTHER" id="PTHR30576">
    <property type="entry name" value="COLANIC BIOSYNTHESIS UDP-GLUCOSE LIPID CARRIER TRANSFERASE"/>
    <property type="match status" value="1"/>
</dbReference>
<evidence type="ECO:0000313" key="3">
    <source>
        <dbReference type="EMBL" id="CAJ0775914.1"/>
    </source>
</evidence>
<proteinExistence type="inferred from homology"/>
<dbReference type="Proteomes" id="UP001189813">
    <property type="component" value="Unassembled WGS sequence"/>
</dbReference>
<comment type="caution">
    <text evidence="3">The sequence shown here is derived from an EMBL/GenBank/DDBJ whole genome shotgun (WGS) entry which is preliminary data.</text>
</comment>
<evidence type="ECO:0000313" key="4">
    <source>
        <dbReference type="Proteomes" id="UP001189813"/>
    </source>
</evidence>
<evidence type="ECO:0000259" key="2">
    <source>
        <dbReference type="Pfam" id="PF02397"/>
    </source>
</evidence>
<comment type="similarity">
    <text evidence="1">Belongs to the bacterial sugar transferase family.</text>
</comment>
<dbReference type="GO" id="GO:0016740">
    <property type="term" value="F:transferase activity"/>
    <property type="evidence" value="ECO:0007669"/>
    <property type="project" value="UniProtKB-KW"/>
</dbReference>
<feature type="domain" description="Bacterial sugar transferase" evidence="2">
    <location>
        <begin position="2"/>
        <end position="176"/>
    </location>
</feature>
<accession>A0ABN9ICX0</accession>
<reference evidence="3 4" key="1">
    <citation type="submission" date="2023-07" db="EMBL/GenBank/DDBJ databases">
        <authorList>
            <person name="Peeters C."/>
        </authorList>
    </citation>
    <scope>NUCLEOTIDE SEQUENCE [LARGE SCALE GENOMIC DNA]</scope>
    <source>
        <strain evidence="3 4">LMG 19083</strain>
    </source>
</reference>